<dbReference type="Proteomes" id="UP001347796">
    <property type="component" value="Unassembled WGS sequence"/>
</dbReference>
<dbReference type="Gene3D" id="2.120.10.80">
    <property type="entry name" value="Kelch-type beta propeller"/>
    <property type="match status" value="2"/>
</dbReference>
<evidence type="ECO:0000256" key="1">
    <source>
        <dbReference type="ARBA" id="ARBA00022441"/>
    </source>
</evidence>
<keyword evidence="4" id="KW-1185">Reference proteome</keyword>
<protein>
    <submittedName>
        <fullName evidence="3">Uncharacterized protein</fullName>
    </submittedName>
</protein>
<gene>
    <name evidence="3" type="ORF">SNE40_011864</name>
</gene>
<name>A0AAN8PUT8_PATCE</name>
<accession>A0AAN8PUT8</accession>
<dbReference type="EMBL" id="JAZGQO010000008">
    <property type="protein sequence ID" value="KAK6179531.1"/>
    <property type="molecule type" value="Genomic_DNA"/>
</dbReference>
<dbReference type="PANTHER" id="PTHR46093:SF18">
    <property type="entry name" value="FIBRONECTIN TYPE-III DOMAIN-CONTAINING PROTEIN"/>
    <property type="match status" value="1"/>
</dbReference>
<comment type="caution">
    <text evidence="3">The sequence shown here is derived from an EMBL/GenBank/DDBJ whole genome shotgun (WGS) entry which is preliminary data.</text>
</comment>
<dbReference type="AlphaFoldDB" id="A0AAN8PUT8"/>
<dbReference type="SUPFAM" id="SSF117281">
    <property type="entry name" value="Kelch motif"/>
    <property type="match status" value="2"/>
</dbReference>
<dbReference type="InterPro" id="IPR015915">
    <property type="entry name" value="Kelch-typ_b-propeller"/>
</dbReference>
<dbReference type="Pfam" id="PF24681">
    <property type="entry name" value="Kelch_KLHDC2_KLHL20_DRC7"/>
    <property type="match status" value="2"/>
</dbReference>
<evidence type="ECO:0000313" key="4">
    <source>
        <dbReference type="Proteomes" id="UP001347796"/>
    </source>
</evidence>
<keyword evidence="2" id="KW-0677">Repeat</keyword>
<evidence type="ECO:0000256" key="2">
    <source>
        <dbReference type="ARBA" id="ARBA00022737"/>
    </source>
</evidence>
<dbReference type="PANTHER" id="PTHR46093">
    <property type="entry name" value="ACYL-COA-BINDING DOMAIN-CONTAINING PROTEIN 5"/>
    <property type="match status" value="1"/>
</dbReference>
<reference evidence="3 4" key="1">
    <citation type="submission" date="2024-01" db="EMBL/GenBank/DDBJ databases">
        <title>The genome of the rayed Mediterranean limpet Patella caerulea (Linnaeus, 1758).</title>
        <authorList>
            <person name="Anh-Thu Weber A."/>
            <person name="Halstead-Nussloch G."/>
        </authorList>
    </citation>
    <scope>NUCLEOTIDE SEQUENCE [LARGE SCALE GENOMIC DNA]</scope>
    <source>
        <strain evidence="3">AATW-2023a</strain>
        <tissue evidence="3">Whole specimen</tissue>
    </source>
</reference>
<proteinExistence type="predicted"/>
<sequence length="369" mass="40569">MGNETSQSVSYSDKINNDVKLTWKKVGSPFPSVGREGQAACSLGSKVYVFGGVLPGGDEVIESNDLFMFDSETLVWETVQTRGTLPPGRSAASLVGVGDKLYLFGGLSQNFGWFDDLFVFDTVSNSWSVVTGDGERPCARDKLQATVVDKSIYYFGGFGPKSADEDILEEDEEEEEDGAEFGWFDDLFVFNTESKKWSEPMQMNLGVPTARAAHGMCTVGRNIVIFGGRDMESRRNDLHIFNIDSRKWNTELKANGREPEPRSFHTTTSVGNRVVVMGGRGIENQHFADVHIFDTDSSEWLQPKIDGDLPSGRGQHSVVLAGDRVVLFGGSGSFNPEIMQCTEHFTDTYILDRNDILKGSSISSNGTTS</sequence>
<evidence type="ECO:0000313" key="3">
    <source>
        <dbReference type="EMBL" id="KAK6179531.1"/>
    </source>
</evidence>
<keyword evidence="1" id="KW-0880">Kelch repeat</keyword>
<organism evidence="3 4">
    <name type="scientific">Patella caerulea</name>
    <name type="common">Rayed Mediterranean limpet</name>
    <dbReference type="NCBI Taxonomy" id="87958"/>
    <lineage>
        <taxon>Eukaryota</taxon>
        <taxon>Metazoa</taxon>
        <taxon>Spiralia</taxon>
        <taxon>Lophotrochozoa</taxon>
        <taxon>Mollusca</taxon>
        <taxon>Gastropoda</taxon>
        <taxon>Patellogastropoda</taxon>
        <taxon>Patelloidea</taxon>
        <taxon>Patellidae</taxon>
        <taxon>Patella</taxon>
    </lineage>
</organism>